<evidence type="ECO:0000256" key="1">
    <source>
        <dbReference type="ARBA" id="ARBA00000677"/>
    </source>
</evidence>
<keyword evidence="5" id="KW-0812">Transmembrane</keyword>
<dbReference type="GO" id="GO:0004252">
    <property type="term" value="F:serine-type endopeptidase activity"/>
    <property type="evidence" value="ECO:0007669"/>
    <property type="project" value="InterPro"/>
</dbReference>
<evidence type="ECO:0000256" key="4">
    <source>
        <dbReference type="ARBA" id="ARBA00011035"/>
    </source>
</evidence>
<evidence type="ECO:0000256" key="8">
    <source>
        <dbReference type="ARBA" id="ARBA00023136"/>
    </source>
</evidence>
<evidence type="ECO:0000256" key="6">
    <source>
        <dbReference type="ARBA" id="ARBA00022989"/>
    </source>
</evidence>
<dbReference type="InterPro" id="IPR036910">
    <property type="entry name" value="HMG_box_dom_sf"/>
</dbReference>
<evidence type="ECO:0000256" key="9">
    <source>
        <dbReference type="ARBA" id="ARBA00047037"/>
    </source>
</evidence>
<dbReference type="EC" id="3.4.21.89" evidence="10"/>
<keyword evidence="10" id="KW-0256">Endoplasmic reticulum</keyword>
<reference evidence="14 15" key="1">
    <citation type="journal article" date="2019" name="Sci. Rep.">
        <title>Comparative genomics of chytrid fungi reveal insights into the obligate biotrophic and pathogenic lifestyle of Synchytrium endobioticum.</title>
        <authorList>
            <person name="van de Vossenberg B.T.L.H."/>
            <person name="Warris S."/>
            <person name="Nguyen H.D.T."/>
            <person name="van Gent-Pelzer M.P.E."/>
            <person name="Joly D.L."/>
            <person name="van de Geest H.C."/>
            <person name="Bonants P.J.M."/>
            <person name="Smith D.S."/>
            <person name="Levesque C.A."/>
            <person name="van der Lee T.A.J."/>
        </authorList>
    </citation>
    <scope>NUCLEOTIDE SEQUENCE [LARGE SCALE GENOMIC DNA]</scope>
    <source>
        <strain evidence="14 15">CBS 809.83</strain>
    </source>
</reference>
<dbReference type="SUPFAM" id="SSF47095">
    <property type="entry name" value="HMG-box"/>
    <property type="match status" value="1"/>
</dbReference>
<dbReference type="CDD" id="cd06530">
    <property type="entry name" value="S26_SPase_I"/>
    <property type="match status" value="1"/>
</dbReference>
<keyword evidence="15" id="KW-1185">Reference proteome</keyword>
<keyword evidence="10" id="KW-0645">Protease</keyword>
<evidence type="ECO:0000313" key="15">
    <source>
        <dbReference type="Proteomes" id="UP000318582"/>
    </source>
</evidence>
<comment type="subcellular location">
    <subcellularLocation>
        <location evidence="10">Endoplasmic reticulum membrane</location>
    </subcellularLocation>
    <subcellularLocation>
        <location evidence="2">Membrane</location>
    </subcellularLocation>
</comment>
<name>A0A507E225_9FUNG</name>
<dbReference type="PANTHER" id="PTHR21680">
    <property type="entry name" value="COILED-COIL DOMAIN-CONTAINING PROTEIN 124"/>
    <property type="match status" value="1"/>
</dbReference>
<comment type="caution">
    <text evidence="14">The sequence shown here is derived from an EMBL/GenBank/DDBJ whole genome shotgun (WGS) entry which is preliminary data.</text>
</comment>
<evidence type="ECO:0000256" key="3">
    <source>
        <dbReference type="ARBA" id="ARBA00008296"/>
    </source>
</evidence>
<comment type="subunit">
    <text evidence="9">Component of the signal peptidase complex (SPC) composed of a catalytic subunit SEC11 and three accessory subunits SPC1, SPC2 and SPC3. The complex induces a local thinning of the ER membrane which is used to measure the length of the signal peptide (SP) h-region of protein substrates. This ensures the selectivity of the complex towards h-regions shorter than 18-20 amino acids. SPC associates with the translocon complex.</text>
</comment>
<dbReference type="Pfam" id="PF06244">
    <property type="entry name" value="Ccdc124"/>
    <property type="match status" value="1"/>
</dbReference>
<comment type="catalytic activity">
    <reaction evidence="1 10">
        <text>Cleavage of hydrophobic, N-terminal signal or leader sequences from secreted and periplasmic proteins.</text>
        <dbReference type="EC" id="3.4.21.89"/>
    </reaction>
</comment>
<protein>
    <recommendedName>
        <fullName evidence="10">Signal peptidase complex catalytic subunit SEC11</fullName>
        <ecNumber evidence="10">3.4.21.89</ecNumber>
    </recommendedName>
</protein>
<keyword evidence="10" id="KW-0378">Hydrolase</keyword>
<dbReference type="AlphaFoldDB" id="A0A507E225"/>
<gene>
    <name evidence="14" type="ORF">PhCBS80983_g03878</name>
</gene>
<keyword evidence="6" id="KW-1133">Transmembrane helix</keyword>
<dbReference type="EMBL" id="QEAQ01000053">
    <property type="protein sequence ID" value="TPX57417.1"/>
    <property type="molecule type" value="Genomic_DNA"/>
</dbReference>
<comment type="similarity">
    <text evidence="3">Belongs to the CCDC124 family.</text>
</comment>
<evidence type="ECO:0000256" key="7">
    <source>
        <dbReference type="ARBA" id="ARBA00023054"/>
    </source>
</evidence>
<evidence type="ECO:0000256" key="2">
    <source>
        <dbReference type="ARBA" id="ARBA00004370"/>
    </source>
</evidence>
<dbReference type="InterPro" id="IPR019533">
    <property type="entry name" value="Peptidase_S26"/>
</dbReference>
<feature type="compositionally biased region" description="Basic and acidic residues" evidence="11">
    <location>
        <begin position="1"/>
        <end position="19"/>
    </location>
</feature>
<evidence type="ECO:0000259" key="13">
    <source>
        <dbReference type="Pfam" id="PF22048"/>
    </source>
</evidence>
<dbReference type="Proteomes" id="UP000318582">
    <property type="component" value="Unassembled WGS sequence"/>
</dbReference>
<comment type="similarity">
    <text evidence="4 10">Belongs to the peptidase S26B family.</text>
</comment>
<feature type="domain" description="LSO1/LSO2" evidence="13">
    <location>
        <begin position="40"/>
        <end position="104"/>
    </location>
</feature>
<feature type="region of interest" description="Disordered" evidence="11">
    <location>
        <begin position="1"/>
        <end position="89"/>
    </location>
</feature>
<sequence length="356" mass="40109">MERDFSGGGKATEEKRQWHPSDFIRQNDGNSCISEMGGNKEKRVGQKLAAQKDKEAQVVEQKEAREGKKWETGAKVDKKQLEEQKKQEALQKKKEREALLAAEERELAATKPVAPIKGSAKKAEQRTAKHEQFALDARADIPEFAASGLDDALNLLDLAAGGAEPKSSDKIERHPEKRMKSAWAAFEEREMPLLKQEQPNLRLSQYKQALQKKWKKSPENPMNQQSVAFDTTRQEERELIESQREAALSKLRVNGSMRPAFDRGDLLFLSRPSTPFQTGDICIFNIDGKHTPIVHRVMQVHTRHNGTQLMLTKGDNNTVDDRVGELYRPGQMWIGGESVVGKVDRAVFGVGDDIDE</sequence>
<dbReference type="GO" id="GO:0003713">
    <property type="term" value="F:transcription coactivator activity"/>
    <property type="evidence" value="ECO:0007669"/>
    <property type="project" value="TreeGrafter"/>
</dbReference>
<dbReference type="NCBIfam" id="TIGR02228">
    <property type="entry name" value="sigpep_I_arch"/>
    <property type="match status" value="1"/>
</dbReference>
<evidence type="ECO:0000256" key="10">
    <source>
        <dbReference type="RuleBase" id="RU362047"/>
    </source>
</evidence>
<keyword evidence="7" id="KW-0175">Coiled coil</keyword>
<dbReference type="PANTHER" id="PTHR21680:SF0">
    <property type="entry name" value="COILED-COIL DOMAIN-CONTAINING PROTEIN 124"/>
    <property type="match status" value="1"/>
</dbReference>
<dbReference type="InterPro" id="IPR036286">
    <property type="entry name" value="LexA/Signal_pep-like_sf"/>
</dbReference>
<keyword evidence="8" id="KW-0472">Membrane</keyword>
<dbReference type="GO" id="GO:0006465">
    <property type="term" value="P:signal peptide processing"/>
    <property type="evidence" value="ECO:0007669"/>
    <property type="project" value="UniProtKB-UniRule"/>
</dbReference>
<dbReference type="SUPFAM" id="SSF51306">
    <property type="entry name" value="LexA/Signal peptidase"/>
    <property type="match status" value="1"/>
</dbReference>
<dbReference type="Pfam" id="PF22048">
    <property type="entry name" value="LSO1_2-like"/>
    <property type="match status" value="1"/>
</dbReference>
<dbReference type="InterPro" id="IPR054414">
    <property type="entry name" value="Ccdc124/Oxs1_C"/>
</dbReference>
<dbReference type="InterPro" id="IPR010422">
    <property type="entry name" value="Ccdc124/Oxs1"/>
</dbReference>
<feature type="domain" description="Coiled-coil" evidence="12">
    <location>
        <begin position="143"/>
        <end position="224"/>
    </location>
</feature>
<dbReference type="InterPro" id="IPR054413">
    <property type="entry name" value="LSO1/2"/>
</dbReference>
<feature type="compositionally biased region" description="Basic and acidic residues" evidence="11">
    <location>
        <begin position="38"/>
        <end position="89"/>
    </location>
</feature>
<evidence type="ECO:0000313" key="14">
    <source>
        <dbReference type="EMBL" id="TPX57417.1"/>
    </source>
</evidence>
<dbReference type="GO" id="GO:0005789">
    <property type="term" value="C:endoplasmic reticulum membrane"/>
    <property type="evidence" value="ECO:0007669"/>
    <property type="project" value="UniProtKB-SubCell"/>
</dbReference>
<dbReference type="STRING" id="109895.A0A507E225"/>
<evidence type="ECO:0000259" key="12">
    <source>
        <dbReference type="Pfam" id="PF06244"/>
    </source>
</evidence>
<evidence type="ECO:0000256" key="5">
    <source>
        <dbReference type="ARBA" id="ARBA00022692"/>
    </source>
</evidence>
<organism evidence="14 15">
    <name type="scientific">Powellomyces hirtus</name>
    <dbReference type="NCBI Taxonomy" id="109895"/>
    <lineage>
        <taxon>Eukaryota</taxon>
        <taxon>Fungi</taxon>
        <taxon>Fungi incertae sedis</taxon>
        <taxon>Chytridiomycota</taxon>
        <taxon>Chytridiomycota incertae sedis</taxon>
        <taxon>Chytridiomycetes</taxon>
        <taxon>Spizellomycetales</taxon>
        <taxon>Powellomycetaceae</taxon>
        <taxon>Powellomyces</taxon>
    </lineage>
</organism>
<dbReference type="GO" id="GO:0009003">
    <property type="term" value="F:signal peptidase activity"/>
    <property type="evidence" value="ECO:0007669"/>
    <property type="project" value="UniProtKB-EC"/>
</dbReference>
<proteinExistence type="inferred from homology"/>
<dbReference type="PRINTS" id="PR00728">
    <property type="entry name" value="SIGNALPTASE"/>
</dbReference>
<dbReference type="InterPro" id="IPR001733">
    <property type="entry name" value="Peptidase_S26B"/>
</dbReference>
<dbReference type="GO" id="GO:0006366">
    <property type="term" value="P:transcription by RNA polymerase II"/>
    <property type="evidence" value="ECO:0007669"/>
    <property type="project" value="TreeGrafter"/>
</dbReference>
<accession>A0A507E225</accession>
<evidence type="ECO:0000256" key="11">
    <source>
        <dbReference type="SAM" id="MobiDB-lite"/>
    </source>
</evidence>
<dbReference type="GO" id="GO:0005634">
    <property type="term" value="C:nucleus"/>
    <property type="evidence" value="ECO:0007669"/>
    <property type="project" value="TreeGrafter"/>
</dbReference>